<protein>
    <recommendedName>
        <fullName evidence="4">Kazal-like domain-containing protein</fullName>
    </recommendedName>
</protein>
<evidence type="ECO:0000313" key="3">
    <source>
        <dbReference type="Proteomes" id="UP000032232"/>
    </source>
</evidence>
<dbReference type="Proteomes" id="UP000032232">
    <property type="component" value="Unassembled WGS sequence"/>
</dbReference>
<organism evidence="2 3">
    <name type="scientific">Jannaschia aquimarina</name>
    <dbReference type="NCBI Taxonomy" id="935700"/>
    <lineage>
        <taxon>Bacteria</taxon>
        <taxon>Pseudomonadati</taxon>
        <taxon>Pseudomonadota</taxon>
        <taxon>Alphaproteobacteria</taxon>
        <taxon>Rhodobacterales</taxon>
        <taxon>Roseobacteraceae</taxon>
        <taxon>Jannaschia</taxon>
    </lineage>
</organism>
<dbReference type="RefSeq" id="WP_043920629.1">
    <property type="nucleotide sequence ID" value="NZ_FZPF01000029.1"/>
</dbReference>
<gene>
    <name evidence="2" type="ORF">jaqu_38820</name>
</gene>
<keyword evidence="1" id="KW-0732">Signal</keyword>
<comment type="caution">
    <text evidence="2">The sequence shown here is derived from an EMBL/GenBank/DDBJ whole genome shotgun (WGS) entry which is preliminary data.</text>
</comment>
<dbReference type="STRING" id="935700.jaqu_38820"/>
<name>A0A0D1D2U0_9RHOB</name>
<evidence type="ECO:0000256" key="1">
    <source>
        <dbReference type="SAM" id="SignalP"/>
    </source>
</evidence>
<dbReference type="PATRIC" id="fig|935700.4.peg.3998"/>
<evidence type="ECO:0008006" key="4">
    <source>
        <dbReference type="Google" id="ProtNLM"/>
    </source>
</evidence>
<evidence type="ECO:0000313" key="2">
    <source>
        <dbReference type="EMBL" id="KIT14408.1"/>
    </source>
</evidence>
<proteinExistence type="predicted"/>
<feature type="signal peptide" evidence="1">
    <location>
        <begin position="1"/>
        <end position="25"/>
    </location>
</feature>
<accession>A0A0D1D2U0</accession>
<feature type="chain" id="PRO_5002228933" description="Kazal-like domain-containing protein" evidence="1">
    <location>
        <begin position="26"/>
        <end position="83"/>
    </location>
</feature>
<keyword evidence="3" id="KW-1185">Reference proteome</keyword>
<sequence length="83" mass="8565">MTPKTTLAGRSIVALLLLSAPAAAAQLPTGPIWPPTCPGPAYLAQEVPECEMLPNCDKAPAALTRHSSATDCYFKVGGCQGLL</sequence>
<dbReference type="AlphaFoldDB" id="A0A0D1D2U0"/>
<dbReference type="EMBL" id="JYFE01000075">
    <property type="protein sequence ID" value="KIT14408.1"/>
    <property type="molecule type" value="Genomic_DNA"/>
</dbReference>
<reference evidence="2 3" key="1">
    <citation type="submission" date="2015-02" db="EMBL/GenBank/DDBJ databases">
        <title>Genome Sequence of Jannaschia aquimarina DSM28248, a member of the Roseobacter clade.</title>
        <authorList>
            <person name="Voget S."/>
            <person name="Daniel R."/>
        </authorList>
    </citation>
    <scope>NUCLEOTIDE SEQUENCE [LARGE SCALE GENOMIC DNA]</scope>
    <source>
        <strain evidence="2 3">GSW-M26</strain>
    </source>
</reference>